<dbReference type="EMBL" id="KL596822">
    <property type="protein sequence ID" value="KER24124.1"/>
    <property type="molecule type" value="Genomic_DNA"/>
</dbReference>
<protein>
    <submittedName>
        <fullName evidence="2">Uncharacterized protein</fullName>
    </submittedName>
</protein>
<feature type="region of interest" description="Disordered" evidence="1">
    <location>
        <begin position="85"/>
        <end position="153"/>
    </location>
</feature>
<dbReference type="Proteomes" id="UP000054324">
    <property type="component" value="Unassembled WGS sequence"/>
</dbReference>
<sequence length="332" mass="37649">MCKACLMFHLERCSTSSINERFSRRADEFPVNTKSVFKQAHLVRFSLFKFSENMSLTKRKPGGCVYLINPKIVDQNWLWAIKESSEKSDDNDDDDVDDYDDDDVVDDNDVDDDAGDDDVDDYGDEDEDDGEVDDVDDDDDYDVDDDAYDHKSSNGCRAKCLKSANATWALEIRELTYSVTLQSELMRLPRHVRRSSAPSRRDWVFPWRDGLRTPATLRVLLGYLPTHSLTVYLIAGSSLSKSNYLMANCHSVQDAFVYESYESTHNPCVLAEFAAKSHSLAPFAIAHSTHLNMNLTNQSSAQKIDYFQSDHPCHLLSSLCFDHSILAESCSK</sequence>
<gene>
    <name evidence="2" type="ORF">T265_08163</name>
</gene>
<proteinExistence type="predicted"/>
<reference evidence="2 3" key="1">
    <citation type="submission" date="2013-11" db="EMBL/GenBank/DDBJ databases">
        <title>Opisthorchis viverrini - life in the bile duct.</title>
        <authorList>
            <person name="Young N.D."/>
            <person name="Nagarajan N."/>
            <person name="Lin S.J."/>
            <person name="Korhonen P.K."/>
            <person name="Jex A.R."/>
            <person name="Hall R.S."/>
            <person name="Safavi-Hemami H."/>
            <person name="Kaewkong W."/>
            <person name="Bertrand D."/>
            <person name="Gao S."/>
            <person name="Seet Q."/>
            <person name="Wongkham S."/>
            <person name="Teh B.T."/>
            <person name="Wongkham C."/>
            <person name="Intapan P.M."/>
            <person name="Maleewong W."/>
            <person name="Yang X."/>
            <person name="Hu M."/>
            <person name="Wang Z."/>
            <person name="Hofmann A."/>
            <person name="Sternberg P.W."/>
            <person name="Tan P."/>
            <person name="Wang J."/>
            <person name="Gasser R.B."/>
        </authorList>
    </citation>
    <scope>NUCLEOTIDE SEQUENCE [LARGE SCALE GENOMIC DNA]</scope>
</reference>
<accession>A0A075A9D6</accession>
<dbReference type="RefSeq" id="XP_009172147.1">
    <property type="nucleotide sequence ID" value="XM_009173883.1"/>
</dbReference>
<organism evidence="2 3">
    <name type="scientific">Opisthorchis viverrini</name>
    <name type="common">Southeast Asian liver fluke</name>
    <dbReference type="NCBI Taxonomy" id="6198"/>
    <lineage>
        <taxon>Eukaryota</taxon>
        <taxon>Metazoa</taxon>
        <taxon>Spiralia</taxon>
        <taxon>Lophotrochozoa</taxon>
        <taxon>Platyhelminthes</taxon>
        <taxon>Trematoda</taxon>
        <taxon>Digenea</taxon>
        <taxon>Opisthorchiida</taxon>
        <taxon>Opisthorchiata</taxon>
        <taxon>Opisthorchiidae</taxon>
        <taxon>Opisthorchis</taxon>
    </lineage>
</organism>
<evidence type="ECO:0000313" key="2">
    <source>
        <dbReference type="EMBL" id="KER24124.1"/>
    </source>
</evidence>
<evidence type="ECO:0000256" key="1">
    <source>
        <dbReference type="SAM" id="MobiDB-lite"/>
    </source>
</evidence>
<dbReference type="AlphaFoldDB" id="A0A075A9D6"/>
<keyword evidence="3" id="KW-1185">Reference proteome</keyword>
<name>A0A075A9D6_OPIVI</name>
<evidence type="ECO:0000313" key="3">
    <source>
        <dbReference type="Proteomes" id="UP000054324"/>
    </source>
</evidence>
<dbReference type="GeneID" id="20322342"/>
<feature type="compositionally biased region" description="Acidic residues" evidence="1">
    <location>
        <begin position="89"/>
        <end position="147"/>
    </location>
</feature>
<dbReference type="KEGG" id="ovi:T265_08163"/>
<dbReference type="CTD" id="20322342"/>